<evidence type="ECO:0000313" key="1">
    <source>
        <dbReference type="EMBL" id="AYU66229.1"/>
    </source>
</evidence>
<reference evidence="1" key="1">
    <citation type="submission" date="2018-03" db="EMBL/GenBank/DDBJ databases">
        <title>Multiplexed Activation and Characterization of a Cryptic Gene Cluster Reveal Two Series of Aromatic Polyketides Generated by a Divergent Biosynthetic Pathway.</title>
        <authorList>
            <person name="Ji Z.-Y."/>
            <person name="Nie Q.-Y."/>
            <person name="Yin Y."/>
            <person name="Zhang M."/>
            <person name="Pan H.-X."/>
            <person name="Hou X.-F."/>
            <person name="Tang G.-L."/>
        </authorList>
    </citation>
    <scope>NUCLEOTIDE SEQUENCE</scope>
    <source>
        <strain evidence="1">SP-371</strain>
    </source>
</reference>
<protein>
    <submittedName>
        <fullName evidence="1">Uncharacterized protein</fullName>
    </submittedName>
</protein>
<accession>A0A678XAV5</accession>
<sequence length="56" mass="6170">MAMQTLCAMDEFDDLVIEDLVHGSHWAPPTDVFVCWAETPFTAPAGQARQLVQHAA</sequence>
<name>A0A678XAV5_9ACTN</name>
<organism evidence="1">
    <name type="scientific">Streptomyces aureus</name>
    <dbReference type="NCBI Taxonomy" id="193461"/>
    <lineage>
        <taxon>Bacteria</taxon>
        <taxon>Bacillati</taxon>
        <taxon>Actinomycetota</taxon>
        <taxon>Actinomycetes</taxon>
        <taxon>Kitasatosporales</taxon>
        <taxon>Streptomycetaceae</taxon>
        <taxon>Streptomyces</taxon>
    </lineage>
</organism>
<dbReference type="AlphaFoldDB" id="A0A678XAV5"/>
<proteinExistence type="predicted"/>
<dbReference type="EMBL" id="MH025886">
    <property type="protein sequence ID" value="AYU66229.1"/>
    <property type="molecule type" value="Genomic_DNA"/>
</dbReference>